<proteinExistence type="predicted"/>
<accession>A0A444W877</accession>
<dbReference type="EMBL" id="JUIW01000009">
    <property type="protein sequence ID" value="RYJ41856.1"/>
    <property type="molecule type" value="Genomic_DNA"/>
</dbReference>
<sequence length="65" mass="7192">MSHIFLYFDPGTGALIVQLLVAVGASIALFYKRITTKIKSVFGKKQEQDLMGDIDIEDKSDADTK</sequence>
<organism evidence="2 3">
    <name type="scientific">Flavobacterium beibuense</name>
    <dbReference type="NCBI Taxonomy" id="657326"/>
    <lineage>
        <taxon>Bacteria</taxon>
        <taxon>Pseudomonadati</taxon>
        <taxon>Bacteroidota</taxon>
        <taxon>Flavobacteriia</taxon>
        <taxon>Flavobacteriales</taxon>
        <taxon>Flavobacteriaceae</taxon>
        <taxon>Flavobacterium</taxon>
    </lineage>
</organism>
<comment type="caution">
    <text evidence="2">The sequence shown here is derived from an EMBL/GenBank/DDBJ whole genome shotgun (WGS) entry which is preliminary data.</text>
</comment>
<feature type="transmembrane region" description="Helical" evidence="1">
    <location>
        <begin position="12"/>
        <end position="31"/>
    </location>
</feature>
<evidence type="ECO:0000313" key="2">
    <source>
        <dbReference type="EMBL" id="RYJ41856.1"/>
    </source>
</evidence>
<reference evidence="2 3" key="1">
    <citation type="submission" date="2014-12" db="EMBL/GenBank/DDBJ databases">
        <title>Genome sequence of Flavobacterium beibuense RSKm HC5.</title>
        <authorList>
            <person name="Kim J.F."/>
            <person name="Song J.Y."/>
            <person name="Kwak M.-J."/>
            <person name="Lee S.-W."/>
        </authorList>
    </citation>
    <scope>NUCLEOTIDE SEQUENCE [LARGE SCALE GENOMIC DNA]</scope>
    <source>
        <strain evidence="2 3">RSKm HC5</strain>
    </source>
</reference>
<name>A0A444W877_9FLAO</name>
<dbReference type="RefSeq" id="WP_129751866.1">
    <property type="nucleotide sequence ID" value="NZ_JUIW01000009.1"/>
</dbReference>
<evidence type="ECO:0000256" key="1">
    <source>
        <dbReference type="SAM" id="Phobius"/>
    </source>
</evidence>
<evidence type="ECO:0000313" key="3">
    <source>
        <dbReference type="Proteomes" id="UP000289775"/>
    </source>
</evidence>
<dbReference type="OrthoDB" id="678514at2"/>
<keyword evidence="1" id="KW-1133">Transmembrane helix</keyword>
<dbReference type="AlphaFoldDB" id="A0A444W877"/>
<protein>
    <submittedName>
        <fullName evidence="2">Uncharacterized protein</fullName>
    </submittedName>
</protein>
<keyword evidence="3" id="KW-1185">Reference proteome</keyword>
<keyword evidence="1" id="KW-0812">Transmembrane</keyword>
<dbReference type="Proteomes" id="UP000289775">
    <property type="component" value="Unassembled WGS sequence"/>
</dbReference>
<keyword evidence="1" id="KW-0472">Membrane</keyword>
<gene>
    <name evidence="2" type="ORF">NU09_2781</name>
</gene>